<comment type="similarity">
    <text evidence="2">Belongs to the truncated hemoglobin family. Group I subfamily.</text>
</comment>
<evidence type="ECO:0000313" key="8">
    <source>
        <dbReference type="EMBL" id="ACX33897.1"/>
    </source>
</evidence>
<dbReference type="InterPro" id="IPR012292">
    <property type="entry name" value="Globin/Proto"/>
</dbReference>
<evidence type="ECO:0000256" key="6">
    <source>
        <dbReference type="ARBA" id="ARBA00022723"/>
    </source>
</evidence>
<dbReference type="PROSITE" id="PS01213">
    <property type="entry name" value="GLOBIN_FAM_2"/>
    <property type="match status" value="1"/>
</dbReference>
<dbReference type="InterPro" id="IPR019795">
    <property type="entry name" value="Globin_bac-like_CS"/>
</dbReference>
<name>D3W8E8_9ZZZZ</name>
<dbReference type="AlphaFoldDB" id="D3W8E8"/>
<dbReference type="InterPro" id="IPR016339">
    <property type="entry name" value="Hemoglobin_trunc_I"/>
</dbReference>
<evidence type="ECO:0000256" key="7">
    <source>
        <dbReference type="ARBA" id="ARBA00023004"/>
    </source>
</evidence>
<evidence type="ECO:0000256" key="1">
    <source>
        <dbReference type="ARBA" id="ARBA00001971"/>
    </source>
</evidence>
<evidence type="ECO:0000256" key="2">
    <source>
        <dbReference type="ARBA" id="ARBA00009660"/>
    </source>
</evidence>
<sequence length="146" mass="15271">MRQLIKTSLTLAAAAAITLSAASAAFAADKSLFDRLGGKPALQAVVGELWNNVAADKRINGRFAKTKPEVFGAQLVDFLCEASGGPCKYKGKDMAAAHKGMNLSEADFNALAEDTVKALDKFKVPAQEKGEVMGLLGGLKGTVTNK</sequence>
<reference evidence="8" key="1">
    <citation type="journal article" date="2010" name="Appl. Environ. Microbiol.">
        <title>Expanding small-molecule functional metagenomics through parallel screening of broad-host-range cosmid environmental DNA libraries in diverse proteobacteria.</title>
        <authorList>
            <person name="Craig J.W."/>
            <person name="Chang F.Y."/>
            <person name="Kim J.H."/>
            <person name="Obiajulu S.C."/>
            <person name="Brady S.F."/>
        </authorList>
    </citation>
    <scope>NUCLEOTIDE SEQUENCE</scope>
</reference>
<proteinExistence type="inferred from homology"/>
<dbReference type="CDD" id="cd00454">
    <property type="entry name" value="TrHb1_N"/>
    <property type="match status" value="1"/>
</dbReference>
<dbReference type="InterPro" id="IPR001486">
    <property type="entry name" value="Hemoglobin_trunc"/>
</dbReference>
<dbReference type="GO" id="GO:0005344">
    <property type="term" value="F:oxygen carrier activity"/>
    <property type="evidence" value="ECO:0007669"/>
    <property type="project" value="UniProtKB-KW"/>
</dbReference>
<dbReference type="GO" id="GO:0020037">
    <property type="term" value="F:heme binding"/>
    <property type="evidence" value="ECO:0007669"/>
    <property type="project" value="InterPro"/>
</dbReference>
<keyword evidence="7" id="KW-0408">Iron</keyword>
<keyword evidence="3" id="KW-0813">Transport</keyword>
<keyword evidence="6" id="KW-0479">Metal-binding</keyword>
<evidence type="ECO:0000256" key="4">
    <source>
        <dbReference type="ARBA" id="ARBA00022617"/>
    </source>
</evidence>
<dbReference type="Gene3D" id="1.10.490.10">
    <property type="entry name" value="Globins"/>
    <property type="match status" value="1"/>
</dbReference>
<organism evidence="8">
    <name type="scientific">uncultured prokaryote AT3</name>
    <dbReference type="NCBI Taxonomy" id="672202"/>
    <lineage>
        <taxon>unclassified sequences</taxon>
        <taxon>environmental samples</taxon>
    </lineage>
</organism>
<evidence type="ECO:0000256" key="5">
    <source>
        <dbReference type="ARBA" id="ARBA00022621"/>
    </source>
</evidence>
<keyword evidence="5" id="KW-0561">Oxygen transport</keyword>
<dbReference type="EMBL" id="GQ869381">
    <property type="protein sequence ID" value="ACX33897.1"/>
    <property type="molecule type" value="Genomic_DNA"/>
</dbReference>
<evidence type="ECO:0000256" key="3">
    <source>
        <dbReference type="ARBA" id="ARBA00022448"/>
    </source>
</evidence>
<dbReference type="GO" id="GO:0019825">
    <property type="term" value="F:oxygen binding"/>
    <property type="evidence" value="ECO:0007669"/>
    <property type="project" value="InterPro"/>
</dbReference>
<accession>D3W8E8</accession>
<dbReference type="Pfam" id="PF01152">
    <property type="entry name" value="Bac_globin"/>
    <property type="match status" value="1"/>
</dbReference>
<dbReference type="GO" id="GO:0046872">
    <property type="term" value="F:metal ion binding"/>
    <property type="evidence" value="ECO:0007669"/>
    <property type="project" value="UniProtKB-KW"/>
</dbReference>
<dbReference type="PIRSF" id="PIRSF002030">
    <property type="entry name" value="Globin_Protozoa/Cyanobacteria"/>
    <property type="match status" value="1"/>
</dbReference>
<protein>
    <submittedName>
        <fullName evidence="8">Putative globin-like protein</fullName>
    </submittedName>
</protein>
<comment type="cofactor">
    <cofactor evidence="1">
        <name>heme</name>
        <dbReference type="ChEBI" id="CHEBI:30413"/>
    </cofactor>
</comment>
<dbReference type="InterPro" id="IPR009050">
    <property type="entry name" value="Globin-like_sf"/>
</dbReference>
<keyword evidence="4" id="KW-0349">Heme</keyword>
<dbReference type="SUPFAM" id="SSF46458">
    <property type="entry name" value="Globin-like"/>
    <property type="match status" value="1"/>
</dbReference>